<dbReference type="EMBL" id="JAYKXP010000096">
    <property type="protein sequence ID" value="KAK7027404.1"/>
    <property type="molecule type" value="Genomic_DNA"/>
</dbReference>
<organism evidence="3 4">
    <name type="scientific">Paramarasmius palmivorus</name>
    <dbReference type="NCBI Taxonomy" id="297713"/>
    <lineage>
        <taxon>Eukaryota</taxon>
        <taxon>Fungi</taxon>
        <taxon>Dikarya</taxon>
        <taxon>Basidiomycota</taxon>
        <taxon>Agaricomycotina</taxon>
        <taxon>Agaricomycetes</taxon>
        <taxon>Agaricomycetidae</taxon>
        <taxon>Agaricales</taxon>
        <taxon>Marasmiineae</taxon>
        <taxon>Marasmiaceae</taxon>
        <taxon>Paramarasmius</taxon>
    </lineage>
</organism>
<accession>A0AAW0BLK9</accession>
<gene>
    <name evidence="3" type="primary">TUS1_12</name>
    <name evidence="3" type="ORF">VNI00_015240</name>
</gene>
<dbReference type="GO" id="GO:0004674">
    <property type="term" value="F:protein serine/threonine kinase activity"/>
    <property type="evidence" value="ECO:0007669"/>
    <property type="project" value="TreeGrafter"/>
</dbReference>
<comment type="caution">
    <text evidence="3">The sequence shown here is derived from an EMBL/GenBank/DDBJ whole genome shotgun (WGS) entry which is preliminary data.</text>
</comment>
<dbReference type="GO" id="GO:0005524">
    <property type="term" value="F:ATP binding"/>
    <property type="evidence" value="ECO:0007669"/>
    <property type="project" value="InterPro"/>
</dbReference>
<evidence type="ECO:0000256" key="1">
    <source>
        <dbReference type="SAM" id="MobiDB-lite"/>
    </source>
</evidence>
<protein>
    <submittedName>
        <fullName evidence="3">Rho guanine nucleotide exchange factor</fullName>
    </submittedName>
</protein>
<dbReference type="Gene3D" id="1.10.510.10">
    <property type="entry name" value="Transferase(Phosphotransferase) domain 1"/>
    <property type="match status" value="2"/>
</dbReference>
<feature type="region of interest" description="Disordered" evidence="1">
    <location>
        <begin position="232"/>
        <end position="275"/>
    </location>
</feature>
<dbReference type="AlphaFoldDB" id="A0AAW0BLK9"/>
<proteinExistence type="predicted"/>
<evidence type="ECO:0000313" key="4">
    <source>
        <dbReference type="Proteomes" id="UP001383192"/>
    </source>
</evidence>
<evidence type="ECO:0000259" key="2">
    <source>
        <dbReference type="PROSITE" id="PS50011"/>
    </source>
</evidence>
<dbReference type="InterPro" id="IPR000719">
    <property type="entry name" value="Prot_kinase_dom"/>
</dbReference>
<feature type="domain" description="Protein kinase" evidence="2">
    <location>
        <begin position="374"/>
        <end position="634"/>
    </location>
</feature>
<dbReference type="PROSITE" id="PS00108">
    <property type="entry name" value="PROTEIN_KINASE_ST"/>
    <property type="match status" value="1"/>
</dbReference>
<dbReference type="SMART" id="SM00220">
    <property type="entry name" value="S_TKc"/>
    <property type="match status" value="1"/>
</dbReference>
<keyword evidence="4" id="KW-1185">Reference proteome</keyword>
<dbReference type="InterPro" id="IPR051681">
    <property type="entry name" value="Ser/Thr_Kinases-Pseudokinases"/>
</dbReference>
<dbReference type="InterPro" id="IPR001245">
    <property type="entry name" value="Ser-Thr/Tyr_kinase_cat_dom"/>
</dbReference>
<dbReference type="InterPro" id="IPR008271">
    <property type="entry name" value="Ser/Thr_kinase_AS"/>
</dbReference>
<evidence type="ECO:0000313" key="3">
    <source>
        <dbReference type="EMBL" id="KAK7027404.1"/>
    </source>
</evidence>
<dbReference type="SUPFAM" id="SSF56112">
    <property type="entry name" value="Protein kinase-like (PK-like)"/>
    <property type="match status" value="1"/>
</dbReference>
<name>A0AAW0BLK9_9AGAR</name>
<feature type="compositionally biased region" description="Low complexity" evidence="1">
    <location>
        <begin position="243"/>
        <end position="255"/>
    </location>
</feature>
<dbReference type="PROSITE" id="PS50011">
    <property type="entry name" value="PROTEIN_KINASE_DOM"/>
    <property type="match status" value="1"/>
</dbReference>
<dbReference type="Pfam" id="PF07714">
    <property type="entry name" value="PK_Tyr_Ser-Thr"/>
    <property type="match status" value="1"/>
</dbReference>
<dbReference type="PRINTS" id="PR00109">
    <property type="entry name" value="TYRKINASE"/>
</dbReference>
<dbReference type="InterPro" id="IPR011009">
    <property type="entry name" value="Kinase-like_dom_sf"/>
</dbReference>
<sequence>MLKTDPAIILAVVRGKRPLKPLDVNIPEQLWSLIDHCWKAEPVLRPRADDLVQSLSSGRNIPPAENWSDTLFAEVQQNISTGHQDQNVLAFLEAAVETQDIPESAQGAPVNAKALQLDNSNPPQPSATQPDRFHCVFSPGLQEHNIIEVTKESTGSGTSESVQERKERLRLLPKGGNVETERAREVSSSQSPIRKTDMGLEERQLKSMRSQMGIAMRMRRMSSSFLLSQVINRPHSPMSHPNSAVSTSDSNSSGSAYQMQPSVNMDSLDKSNGDTVLKLNNNQNSSRLPLEVSGRADFVNYESQLRGLRRLFDNETAYRKLLAQQGTIAQSLLAWLQQAWVSKNLRASICTTMVCLSKNSGIYPSCLTIRRVTKLGKYPVASGSFGNIWKGQIGEAGDQLVCLKEAKVYSKSDMNHLLKEYLREAIIWRQLRHPNLLPCLGLYYLDEDSQPICLVSPWMENGDLNEFLRNQLPETNDRIQFMHDITNGLSHLHALKIVHGDLKGVNVLITPSRRACIADFGLSRVADSRIFKSTNATRASGTPGFIAPEIYNGETSTVQSDIYSVGCVYYEIITGCPPFHNLRDVAVMSAVMLGKRPPRNNISDDLWSLMDDCWNHNPPSRPTAADLLYRLPIMDRTIAPAEDWDTKLFTELQLNVESTTSHHQEALDFLESLKVLYTRSVTT</sequence>
<feature type="compositionally biased region" description="Polar residues" evidence="1">
    <location>
        <begin position="256"/>
        <end position="265"/>
    </location>
</feature>
<dbReference type="PANTHER" id="PTHR44329">
    <property type="entry name" value="SERINE/THREONINE-PROTEIN KINASE TNNI3K-RELATED"/>
    <property type="match status" value="1"/>
</dbReference>
<reference evidence="3 4" key="1">
    <citation type="submission" date="2024-01" db="EMBL/GenBank/DDBJ databases">
        <title>A draft genome for a cacao thread blight-causing isolate of Paramarasmius palmivorus.</title>
        <authorList>
            <person name="Baruah I.K."/>
            <person name="Bukari Y."/>
            <person name="Amoako-Attah I."/>
            <person name="Meinhardt L.W."/>
            <person name="Bailey B.A."/>
            <person name="Cohen S.P."/>
        </authorList>
    </citation>
    <scope>NUCLEOTIDE SEQUENCE [LARGE SCALE GENOMIC DNA]</scope>
    <source>
        <strain evidence="3 4">GH-12</strain>
    </source>
</reference>
<dbReference type="Proteomes" id="UP001383192">
    <property type="component" value="Unassembled WGS sequence"/>
</dbReference>